<reference evidence="2 3" key="1">
    <citation type="submission" date="2018-12" db="EMBL/GenBank/DDBJ databases">
        <authorList>
            <person name="Grouzdev D.S."/>
            <person name="Krutkina M.S."/>
        </authorList>
    </citation>
    <scope>NUCLEOTIDE SEQUENCE [LARGE SCALE GENOMIC DNA]</scope>
    <source>
        <strain evidence="2 3">RmlP026</strain>
    </source>
</reference>
<gene>
    <name evidence="2" type="ORF">D3273_21760</name>
</gene>
<organism evidence="2 3">
    <name type="scientific">Lichenibacterium minor</name>
    <dbReference type="NCBI Taxonomy" id="2316528"/>
    <lineage>
        <taxon>Bacteria</taxon>
        <taxon>Pseudomonadati</taxon>
        <taxon>Pseudomonadota</taxon>
        <taxon>Alphaproteobacteria</taxon>
        <taxon>Hyphomicrobiales</taxon>
        <taxon>Lichenihabitantaceae</taxon>
        <taxon>Lichenibacterium</taxon>
    </lineage>
</organism>
<dbReference type="Proteomes" id="UP000290759">
    <property type="component" value="Unassembled WGS sequence"/>
</dbReference>
<evidence type="ECO:0000256" key="1">
    <source>
        <dbReference type="SAM" id="Phobius"/>
    </source>
</evidence>
<dbReference type="AlphaFoldDB" id="A0A4Q2U0V5"/>
<dbReference type="EMBL" id="QYBB01000037">
    <property type="protein sequence ID" value="RYC29902.1"/>
    <property type="molecule type" value="Genomic_DNA"/>
</dbReference>
<evidence type="ECO:0000313" key="3">
    <source>
        <dbReference type="Proteomes" id="UP000290759"/>
    </source>
</evidence>
<keyword evidence="3" id="KW-1185">Reference proteome</keyword>
<reference evidence="2 3" key="2">
    <citation type="submission" date="2019-02" db="EMBL/GenBank/DDBJ databases">
        <title>'Lichenibacterium ramalinii' gen. nov. sp. nov., 'Lichenibacterium minor' gen. nov. sp. nov.</title>
        <authorList>
            <person name="Pankratov T."/>
        </authorList>
    </citation>
    <scope>NUCLEOTIDE SEQUENCE [LARGE SCALE GENOMIC DNA]</scope>
    <source>
        <strain evidence="2 3">RmlP026</strain>
    </source>
</reference>
<protein>
    <submittedName>
        <fullName evidence="2">Uncharacterized protein</fullName>
    </submittedName>
</protein>
<sequence length="76" mass="8376">MRDAALRTIAAVWWAPSITLAVAPALAFSWGVDLRLRHARRLAVAGRRDAALRVYAAVQADIATDLRRVRGRRTAP</sequence>
<comment type="caution">
    <text evidence="2">The sequence shown here is derived from an EMBL/GenBank/DDBJ whole genome shotgun (WGS) entry which is preliminary data.</text>
</comment>
<feature type="transmembrane region" description="Helical" evidence="1">
    <location>
        <begin position="12"/>
        <end position="32"/>
    </location>
</feature>
<dbReference type="RefSeq" id="WP_129228993.1">
    <property type="nucleotide sequence ID" value="NZ_QYBB01000037.1"/>
</dbReference>
<keyword evidence="1" id="KW-0472">Membrane</keyword>
<accession>A0A4Q2U0V5</accession>
<keyword evidence="1" id="KW-1133">Transmembrane helix</keyword>
<name>A0A4Q2U0V5_9HYPH</name>
<proteinExistence type="predicted"/>
<keyword evidence="1" id="KW-0812">Transmembrane</keyword>
<evidence type="ECO:0000313" key="2">
    <source>
        <dbReference type="EMBL" id="RYC29902.1"/>
    </source>
</evidence>